<dbReference type="SUPFAM" id="SSF52047">
    <property type="entry name" value="RNI-like"/>
    <property type="match status" value="1"/>
</dbReference>
<dbReference type="InterPro" id="IPR001611">
    <property type="entry name" value="Leu-rich_rpt"/>
</dbReference>
<gene>
    <name evidence="3" type="ORF">M427DRAFT_354772</name>
</gene>
<dbReference type="EMBL" id="KQ965771">
    <property type="protein sequence ID" value="KXS14113.1"/>
    <property type="molecule type" value="Genomic_DNA"/>
</dbReference>
<dbReference type="Pfam" id="PF13516">
    <property type="entry name" value="LRR_6"/>
    <property type="match status" value="4"/>
</dbReference>
<dbReference type="PANTHER" id="PTHR24111:SF0">
    <property type="entry name" value="LEUCINE-RICH REPEAT-CONTAINING PROTEIN"/>
    <property type="match status" value="1"/>
</dbReference>
<dbReference type="STRING" id="1344416.A0A139ACG6"/>
<keyword evidence="4" id="KW-1185">Reference proteome</keyword>
<dbReference type="Proteomes" id="UP000070544">
    <property type="component" value="Unassembled WGS sequence"/>
</dbReference>
<evidence type="ECO:0000256" key="2">
    <source>
        <dbReference type="SAM" id="Coils"/>
    </source>
</evidence>
<protein>
    <submittedName>
        <fullName evidence="3">RNI-like protein</fullName>
    </submittedName>
</protein>
<dbReference type="OrthoDB" id="184583at2759"/>
<accession>A0A139ACG6</accession>
<dbReference type="PANTHER" id="PTHR24111">
    <property type="entry name" value="LEUCINE-RICH REPEAT-CONTAINING PROTEIN 34"/>
    <property type="match status" value="1"/>
</dbReference>
<organism evidence="3 4">
    <name type="scientific">Gonapodya prolifera (strain JEL478)</name>
    <name type="common">Monoblepharis prolifera</name>
    <dbReference type="NCBI Taxonomy" id="1344416"/>
    <lineage>
        <taxon>Eukaryota</taxon>
        <taxon>Fungi</taxon>
        <taxon>Fungi incertae sedis</taxon>
        <taxon>Chytridiomycota</taxon>
        <taxon>Chytridiomycota incertae sedis</taxon>
        <taxon>Monoblepharidomycetes</taxon>
        <taxon>Monoblepharidales</taxon>
        <taxon>Gonapodyaceae</taxon>
        <taxon>Gonapodya</taxon>
    </lineage>
</organism>
<evidence type="ECO:0000256" key="1">
    <source>
        <dbReference type="ARBA" id="ARBA00022737"/>
    </source>
</evidence>
<evidence type="ECO:0000313" key="3">
    <source>
        <dbReference type="EMBL" id="KXS14113.1"/>
    </source>
</evidence>
<reference evidence="3 4" key="1">
    <citation type="journal article" date="2015" name="Genome Biol. Evol.">
        <title>Phylogenomic analyses indicate that early fungi evolved digesting cell walls of algal ancestors of land plants.</title>
        <authorList>
            <person name="Chang Y."/>
            <person name="Wang S."/>
            <person name="Sekimoto S."/>
            <person name="Aerts A.L."/>
            <person name="Choi C."/>
            <person name="Clum A."/>
            <person name="LaButti K.M."/>
            <person name="Lindquist E.A."/>
            <person name="Yee Ngan C."/>
            <person name="Ohm R.A."/>
            <person name="Salamov A.A."/>
            <person name="Grigoriev I.V."/>
            <person name="Spatafora J.W."/>
            <person name="Berbee M.L."/>
        </authorList>
    </citation>
    <scope>NUCLEOTIDE SEQUENCE [LARGE SCALE GENOMIC DNA]</scope>
    <source>
        <strain evidence="3 4">JEL478</strain>
    </source>
</reference>
<name>A0A139ACG6_GONPJ</name>
<evidence type="ECO:0000313" key="4">
    <source>
        <dbReference type="Proteomes" id="UP000070544"/>
    </source>
</evidence>
<dbReference type="SMART" id="SM00368">
    <property type="entry name" value="LRR_RI"/>
    <property type="match status" value="5"/>
</dbReference>
<dbReference type="AlphaFoldDB" id="A0A139ACG6"/>
<feature type="coiled-coil region" evidence="2">
    <location>
        <begin position="22"/>
        <end position="53"/>
    </location>
</feature>
<proteinExistence type="predicted"/>
<sequence>MAKRVQEFNNDFVFTKLAHEDRAKLEKLLEEWMAEARANKAELIDRIDLHQRTLEGKFVILNRRARRHVKVNLKAHKRTHKSVKTLEMKVDAALSRGTHSQNTRFGPTEIVEYFFPSNDDHLWQMVHANFEGVQDLRLMRASDDTQVELEAEDYPPRSLDERWIDGNYADLRETQIYDITNAICRCSSLKNLCITDIGKSSGPVWGEGIANVLKSNCPLKELNLRFVHLTDDGAGDLAEGLTGNLMLTHLALCDNNIDIEGAQAIADALSINNTLTTLSLQHNSIGSNGAKALANALRKNTAITCLDLDSEGKRSVLLVQSVQATFCVCFAGNDIGVSGAKAVAEALKTNTTLTILSLQYNRISSKGARAIADALTANKNIVELFLSGNGIDDAPTEKQFRALATNKRTMVY</sequence>
<keyword evidence="2" id="KW-0175">Coiled coil</keyword>
<dbReference type="InterPro" id="IPR032675">
    <property type="entry name" value="LRR_dom_sf"/>
</dbReference>
<keyword evidence="1" id="KW-0677">Repeat</keyword>
<dbReference type="Gene3D" id="3.80.10.10">
    <property type="entry name" value="Ribonuclease Inhibitor"/>
    <property type="match status" value="2"/>
</dbReference>
<dbReference type="InterPro" id="IPR052201">
    <property type="entry name" value="LRR-containing_regulator"/>
</dbReference>